<dbReference type="OrthoDB" id="3260250at2"/>
<protein>
    <recommendedName>
        <fullName evidence="5">Secreted protein</fullName>
    </recommendedName>
</protein>
<keyword evidence="2" id="KW-0732">Signal</keyword>
<evidence type="ECO:0008006" key="5">
    <source>
        <dbReference type="Google" id="ProtNLM"/>
    </source>
</evidence>
<proteinExistence type="predicted"/>
<dbReference type="Pfam" id="PF18986">
    <property type="entry name" value="DUF5719"/>
    <property type="match status" value="1"/>
</dbReference>
<evidence type="ECO:0000256" key="2">
    <source>
        <dbReference type="SAM" id="SignalP"/>
    </source>
</evidence>
<sequence length="514" mass="50209">MTKRPANSLTTLVGAGIAAAVVASASMWVSSAPAAVEGTAQSAHPSQVQLACPSGIVDPFETTNIAAGTTWSSLATAPVSPAPASVTGQGGVIPTALTLAGQGGGELAGLSAVGCAAARTSQWIATGATTAGADMVLILSNPGPTASVVSIDGYGASGPLNAAPRQVTVPARSSASVLLAGWFPDESALAVHVTADGGGVAAWAQASLMNGEIPQGTTLASAVVPATTQTILGVDPKGTSLLRLASPSGEAHVSVSVADSTGVHPLAGGEATVAEGTTLDMPLDGASSDSSPITLIVTSDREVVAQTTTITLGAPWAQRASAWIMRSNATPATALTEATIPGATQIEGMGRQVLSTTPIRATSLATNSGVTNVRASLLLYAPAEAQASSNDQGVASSDAPSPSATPDIWASPSPSGGQSGTSQSGADQDPQSSGTSASTPGAVAVRVGGRTIYVAPGIPTLVDLPDNGGTLSADSPIQAAIVVSADTAVGRMTTTWNVGTEGISAVSGAIRTTN</sequence>
<evidence type="ECO:0000256" key="1">
    <source>
        <dbReference type="SAM" id="MobiDB-lite"/>
    </source>
</evidence>
<gene>
    <name evidence="3" type="ORF">APY09_05590</name>
</gene>
<dbReference type="Proteomes" id="UP000054686">
    <property type="component" value="Unassembled WGS sequence"/>
</dbReference>
<comment type="caution">
    <text evidence="3">The sequence shown here is derived from an EMBL/GenBank/DDBJ whole genome shotgun (WGS) entry which is preliminary data.</text>
</comment>
<dbReference type="AlphaFoldDB" id="A0A0V8RSJ1"/>
<dbReference type="InterPro" id="IPR043777">
    <property type="entry name" value="DUF5719"/>
</dbReference>
<name>A0A0V8RSJ1_9ACTO</name>
<feature type="compositionally biased region" description="Low complexity" evidence="1">
    <location>
        <begin position="395"/>
        <end position="425"/>
    </location>
</feature>
<evidence type="ECO:0000313" key="3">
    <source>
        <dbReference type="EMBL" id="KSW10947.1"/>
    </source>
</evidence>
<feature type="region of interest" description="Disordered" evidence="1">
    <location>
        <begin position="387"/>
        <end position="441"/>
    </location>
</feature>
<reference evidence="3 4" key="1">
    <citation type="submission" date="2015-10" db="EMBL/GenBank/DDBJ databases">
        <title>Draft Genome of Actinomyces odontolyticus subsp. actinosynbacter strain XH001.</title>
        <authorList>
            <person name="Mclean J.S."/>
            <person name="He X."/>
        </authorList>
    </citation>
    <scope>NUCLEOTIDE SEQUENCE [LARGE SCALE GENOMIC DNA]</scope>
    <source>
        <strain evidence="3 4">XH001</strain>
    </source>
</reference>
<organism evidence="3 4">
    <name type="scientific">Schaalia odontolytica</name>
    <dbReference type="NCBI Taxonomy" id="1660"/>
    <lineage>
        <taxon>Bacteria</taxon>
        <taxon>Bacillati</taxon>
        <taxon>Actinomycetota</taxon>
        <taxon>Actinomycetes</taxon>
        <taxon>Actinomycetales</taxon>
        <taxon>Actinomycetaceae</taxon>
        <taxon>Schaalia</taxon>
    </lineage>
</organism>
<accession>A0A0V8RSJ1</accession>
<feature type="signal peptide" evidence="2">
    <location>
        <begin position="1"/>
        <end position="34"/>
    </location>
</feature>
<dbReference type="EMBL" id="LLVT01000002">
    <property type="protein sequence ID" value="KSW10947.1"/>
    <property type="molecule type" value="Genomic_DNA"/>
</dbReference>
<feature type="compositionally biased region" description="Polar residues" evidence="1">
    <location>
        <begin position="429"/>
        <end position="439"/>
    </location>
</feature>
<feature type="chain" id="PRO_5006895167" description="Secreted protein" evidence="2">
    <location>
        <begin position="35"/>
        <end position="514"/>
    </location>
</feature>
<evidence type="ECO:0000313" key="4">
    <source>
        <dbReference type="Proteomes" id="UP000054686"/>
    </source>
</evidence>
<dbReference type="RefSeq" id="WP_060566578.1">
    <property type="nucleotide sequence ID" value="NZ_CP040006.1"/>
</dbReference>